<proteinExistence type="predicted"/>
<evidence type="ECO:0000313" key="2">
    <source>
        <dbReference type="EMBL" id="THU98583.1"/>
    </source>
</evidence>
<dbReference type="GO" id="GO:0005789">
    <property type="term" value="C:endoplasmic reticulum membrane"/>
    <property type="evidence" value="ECO:0007669"/>
    <property type="project" value="UniProtKB-SubCell"/>
</dbReference>
<keyword evidence="1" id="KW-0812">Transmembrane</keyword>
<reference evidence="2 3" key="1">
    <citation type="journal article" date="2019" name="Nat. Ecol. Evol.">
        <title>Megaphylogeny resolves global patterns of mushroom evolution.</title>
        <authorList>
            <person name="Varga T."/>
            <person name="Krizsan K."/>
            <person name="Foldi C."/>
            <person name="Dima B."/>
            <person name="Sanchez-Garcia M."/>
            <person name="Sanchez-Ramirez S."/>
            <person name="Szollosi G.J."/>
            <person name="Szarkandi J.G."/>
            <person name="Papp V."/>
            <person name="Albert L."/>
            <person name="Andreopoulos W."/>
            <person name="Angelini C."/>
            <person name="Antonin V."/>
            <person name="Barry K.W."/>
            <person name="Bougher N.L."/>
            <person name="Buchanan P."/>
            <person name="Buyck B."/>
            <person name="Bense V."/>
            <person name="Catcheside P."/>
            <person name="Chovatia M."/>
            <person name="Cooper J."/>
            <person name="Damon W."/>
            <person name="Desjardin D."/>
            <person name="Finy P."/>
            <person name="Geml J."/>
            <person name="Haridas S."/>
            <person name="Hughes K."/>
            <person name="Justo A."/>
            <person name="Karasinski D."/>
            <person name="Kautmanova I."/>
            <person name="Kiss B."/>
            <person name="Kocsube S."/>
            <person name="Kotiranta H."/>
            <person name="LaButti K.M."/>
            <person name="Lechner B.E."/>
            <person name="Liimatainen K."/>
            <person name="Lipzen A."/>
            <person name="Lukacs Z."/>
            <person name="Mihaltcheva S."/>
            <person name="Morgado L.N."/>
            <person name="Niskanen T."/>
            <person name="Noordeloos M.E."/>
            <person name="Ohm R.A."/>
            <person name="Ortiz-Santana B."/>
            <person name="Ovrebo C."/>
            <person name="Racz N."/>
            <person name="Riley R."/>
            <person name="Savchenko A."/>
            <person name="Shiryaev A."/>
            <person name="Soop K."/>
            <person name="Spirin V."/>
            <person name="Szebenyi C."/>
            <person name="Tomsovsky M."/>
            <person name="Tulloss R.E."/>
            <person name="Uehling J."/>
            <person name="Grigoriev I.V."/>
            <person name="Vagvolgyi C."/>
            <person name="Papp T."/>
            <person name="Martin F.M."/>
            <person name="Miettinen O."/>
            <person name="Hibbett D.S."/>
            <person name="Nagy L.G."/>
        </authorList>
    </citation>
    <scope>NUCLEOTIDE SEQUENCE [LARGE SCALE GENOMIC DNA]</scope>
    <source>
        <strain evidence="2 3">CBS 962.96</strain>
    </source>
</reference>
<accession>A0A4S8M9L8</accession>
<keyword evidence="3" id="KW-1185">Reference proteome</keyword>
<organism evidence="2 3">
    <name type="scientific">Dendrothele bispora (strain CBS 962.96)</name>
    <dbReference type="NCBI Taxonomy" id="1314807"/>
    <lineage>
        <taxon>Eukaryota</taxon>
        <taxon>Fungi</taxon>
        <taxon>Dikarya</taxon>
        <taxon>Basidiomycota</taxon>
        <taxon>Agaricomycotina</taxon>
        <taxon>Agaricomycetes</taxon>
        <taxon>Agaricomycetidae</taxon>
        <taxon>Agaricales</taxon>
        <taxon>Agaricales incertae sedis</taxon>
        <taxon>Dendrothele</taxon>
    </lineage>
</organism>
<keyword evidence="1" id="KW-0472">Membrane</keyword>
<keyword evidence="1" id="KW-1133">Transmembrane helix</keyword>
<evidence type="ECO:0000313" key="3">
    <source>
        <dbReference type="Proteomes" id="UP000297245"/>
    </source>
</evidence>
<dbReference type="OrthoDB" id="202672at2759"/>
<dbReference type="AlphaFoldDB" id="A0A4S8M9L8"/>
<dbReference type="Proteomes" id="UP000297245">
    <property type="component" value="Unassembled WGS sequence"/>
</dbReference>
<sequence length="90" mass="10806">DFRETRPPKSNSLLAYRLWRINMWVSCTFGLTVMEPWERYLVWTIFLVLFTFCVVGMVRLLPSQLILIHRRTAYYLWGHGEGLVKELELQ</sequence>
<name>A0A4S8M9L8_DENBC</name>
<evidence type="ECO:0000256" key="1">
    <source>
        <dbReference type="SAM" id="Phobius"/>
    </source>
</evidence>
<gene>
    <name evidence="2" type="ORF">K435DRAFT_660532</name>
</gene>
<feature type="transmembrane region" description="Helical" evidence="1">
    <location>
        <begin position="40"/>
        <end position="61"/>
    </location>
</feature>
<dbReference type="EMBL" id="ML179133">
    <property type="protein sequence ID" value="THU98583.1"/>
    <property type="molecule type" value="Genomic_DNA"/>
</dbReference>
<feature type="transmembrane region" description="Helical" evidence="1">
    <location>
        <begin position="12"/>
        <end position="34"/>
    </location>
</feature>
<feature type="non-terminal residue" evidence="2">
    <location>
        <position position="1"/>
    </location>
</feature>
<protein>
    <submittedName>
        <fullName evidence="2">Uncharacterized protein</fullName>
    </submittedName>
</protein>